<keyword evidence="7 12" id="KW-0418">Kinase</keyword>
<sequence>MKKGIFITFEGGEGSGKSTHIACAADYLRKKKKKVLVVRDPGSTQISEAIRAILLDSKNQEMAMETELFLYLAARAQFVKEMIMPALQKGMVVISDRFEDSTVVYQGFAGGISPKRIQKIVPEARGNLVPQLTFLLDVSVEEGLRRAGRTDRMEQKSVAFHEKIRRGYLALARKNRKRFMVIATEAPFDKVRKKIEEGLDRAIA</sequence>
<dbReference type="InterPro" id="IPR018094">
    <property type="entry name" value="Thymidylate_kinase"/>
</dbReference>
<gene>
    <name evidence="12" type="primary">tmk</name>
    <name evidence="14" type="ORF">A3G33_08980</name>
</gene>
<evidence type="ECO:0000256" key="7">
    <source>
        <dbReference type="ARBA" id="ARBA00022777"/>
    </source>
</evidence>
<dbReference type="FunFam" id="3.40.50.300:FF:000225">
    <property type="entry name" value="Thymidylate kinase"/>
    <property type="match status" value="1"/>
</dbReference>
<dbReference type="PANTHER" id="PTHR10344">
    <property type="entry name" value="THYMIDYLATE KINASE"/>
    <property type="match status" value="1"/>
</dbReference>
<evidence type="ECO:0000256" key="11">
    <source>
        <dbReference type="ARBA" id="ARBA00057735"/>
    </source>
</evidence>
<evidence type="ECO:0000313" key="15">
    <source>
        <dbReference type="Proteomes" id="UP000178187"/>
    </source>
</evidence>
<dbReference type="HAMAP" id="MF_00165">
    <property type="entry name" value="Thymidylate_kinase"/>
    <property type="match status" value="1"/>
</dbReference>
<dbReference type="CDD" id="cd01672">
    <property type="entry name" value="TMPK"/>
    <property type="match status" value="1"/>
</dbReference>
<proteinExistence type="inferred from homology"/>
<dbReference type="GO" id="GO:0006227">
    <property type="term" value="P:dUDP biosynthetic process"/>
    <property type="evidence" value="ECO:0007669"/>
    <property type="project" value="TreeGrafter"/>
</dbReference>
<evidence type="ECO:0000256" key="5">
    <source>
        <dbReference type="ARBA" id="ARBA00022727"/>
    </source>
</evidence>
<dbReference type="NCBIfam" id="TIGR00041">
    <property type="entry name" value="DTMP_kinase"/>
    <property type="match status" value="1"/>
</dbReference>
<dbReference type="GO" id="GO:0006235">
    <property type="term" value="P:dTTP biosynthetic process"/>
    <property type="evidence" value="ECO:0007669"/>
    <property type="project" value="UniProtKB-UniRule"/>
</dbReference>
<dbReference type="EMBL" id="MHFR01000032">
    <property type="protein sequence ID" value="OGW98510.1"/>
    <property type="molecule type" value="Genomic_DNA"/>
</dbReference>
<evidence type="ECO:0000256" key="3">
    <source>
        <dbReference type="ARBA" id="ARBA00017144"/>
    </source>
</evidence>
<dbReference type="InterPro" id="IPR018095">
    <property type="entry name" value="Thymidylate_kin_CS"/>
</dbReference>
<keyword evidence="5 12" id="KW-0545">Nucleotide biosynthesis</keyword>
<dbReference type="Gene3D" id="3.40.50.300">
    <property type="entry name" value="P-loop containing nucleotide triphosphate hydrolases"/>
    <property type="match status" value="1"/>
</dbReference>
<evidence type="ECO:0000256" key="6">
    <source>
        <dbReference type="ARBA" id="ARBA00022741"/>
    </source>
</evidence>
<dbReference type="PANTHER" id="PTHR10344:SF4">
    <property type="entry name" value="UMP-CMP KINASE 2, MITOCHONDRIAL"/>
    <property type="match status" value="1"/>
</dbReference>
<organism evidence="14 15">
    <name type="scientific">Candidatus Danuiimicrobium aquiferis</name>
    <dbReference type="NCBI Taxonomy" id="1801832"/>
    <lineage>
        <taxon>Bacteria</taxon>
        <taxon>Pseudomonadati</taxon>
        <taxon>Candidatus Omnitrophota</taxon>
        <taxon>Candidatus Danuiimicrobium</taxon>
    </lineage>
</organism>
<evidence type="ECO:0000256" key="2">
    <source>
        <dbReference type="ARBA" id="ARBA00012980"/>
    </source>
</evidence>
<comment type="similarity">
    <text evidence="1 12">Belongs to the thymidylate kinase family.</text>
</comment>
<dbReference type="SUPFAM" id="SSF52540">
    <property type="entry name" value="P-loop containing nucleoside triphosphate hydrolases"/>
    <property type="match status" value="1"/>
</dbReference>
<evidence type="ECO:0000259" key="13">
    <source>
        <dbReference type="Pfam" id="PF02223"/>
    </source>
</evidence>
<dbReference type="GO" id="GO:0004798">
    <property type="term" value="F:dTMP kinase activity"/>
    <property type="evidence" value="ECO:0007669"/>
    <property type="project" value="UniProtKB-UniRule"/>
</dbReference>
<keyword evidence="4 12" id="KW-0808">Transferase</keyword>
<dbReference type="InterPro" id="IPR039430">
    <property type="entry name" value="Thymidylate_kin-like_dom"/>
</dbReference>
<dbReference type="GO" id="GO:0005524">
    <property type="term" value="F:ATP binding"/>
    <property type="evidence" value="ECO:0007669"/>
    <property type="project" value="UniProtKB-UniRule"/>
</dbReference>
<dbReference type="InterPro" id="IPR027417">
    <property type="entry name" value="P-loop_NTPase"/>
</dbReference>
<dbReference type="AlphaFoldDB" id="A0A1G1L040"/>
<evidence type="ECO:0000256" key="10">
    <source>
        <dbReference type="ARBA" id="ARBA00048743"/>
    </source>
</evidence>
<dbReference type="GO" id="GO:0006233">
    <property type="term" value="P:dTDP biosynthetic process"/>
    <property type="evidence" value="ECO:0007669"/>
    <property type="project" value="InterPro"/>
</dbReference>
<evidence type="ECO:0000256" key="1">
    <source>
        <dbReference type="ARBA" id="ARBA00009776"/>
    </source>
</evidence>
<reference evidence="14 15" key="1">
    <citation type="journal article" date="2016" name="Nat. Commun.">
        <title>Thousands of microbial genomes shed light on interconnected biogeochemical processes in an aquifer system.</title>
        <authorList>
            <person name="Anantharaman K."/>
            <person name="Brown C.T."/>
            <person name="Hug L.A."/>
            <person name="Sharon I."/>
            <person name="Castelle C.J."/>
            <person name="Probst A.J."/>
            <person name="Thomas B.C."/>
            <person name="Singh A."/>
            <person name="Wilkins M.J."/>
            <person name="Karaoz U."/>
            <person name="Brodie E.L."/>
            <person name="Williams K.H."/>
            <person name="Hubbard S.S."/>
            <person name="Banfield J.F."/>
        </authorList>
    </citation>
    <scope>NUCLEOTIDE SEQUENCE [LARGE SCALE GENOMIC DNA]</scope>
</reference>
<comment type="catalytic activity">
    <reaction evidence="10 12">
        <text>dTMP + ATP = dTDP + ADP</text>
        <dbReference type="Rhea" id="RHEA:13517"/>
        <dbReference type="ChEBI" id="CHEBI:30616"/>
        <dbReference type="ChEBI" id="CHEBI:58369"/>
        <dbReference type="ChEBI" id="CHEBI:63528"/>
        <dbReference type="ChEBI" id="CHEBI:456216"/>
        <dbReference type="EC" id="2.7.4.9"/>
    </reaction>
</comment>
<dbReference type="Pfam" id="PF02223">
    <property type="entry name" value="Thymidylate_kin"/>
    <property type="match status" value="1"/>
</dbReference>
<dbReference type="Proteomes" id="UP000178187">
    <property type="component" value="Unassembled WGS sequence"/>
</dbReference>
<keyword evidence="6 12" id="KW-0547">Nucleotide-binding</keyword>
<feature type="binding site" evidence="12">
    <location>
        <begin position="11"/>
        <end position="18"/>
    </location>
    <ligand>
        <name>ATP</name>
        <dbReference type="ChEBI" id="CHEBI:30616"/>
    </ligand>
</feature>
<dbReference type="PROSITE" id="PS01331">
    <property type="entry name" value="THYMIDYLATE_KINASE"/>
    <property type="match status" value="1"/>
</dbReference>
<name>A0A1G1L040_9BACT</name>
<evidence type="ECO:0000256" key="9">
    <source>
        <dbReference type="ARBA" id="ARBA00029962"/>
    </source>
</evidence>
<protein>
    <recommendedName>
        <fullName evidence="3 12">Thymidylate kinase</fullName>
        <ecNumber evidence="2 12">2.7.4.9</ecNumber>
    </recommendedName>
    <alternativeName>
        <fullName evidence="9 12">dTMP kinase</fullName>
    </alternativeName>
</protein>
<evidence type="ECO:0000313" key="14">
    <source>
        <dbReference type="EMBL" id="OGW98510.1"/>
    </source>
</evidence>
<evidence type="ECO:0000256" key="12">
    <source>
        <dbReference type="HAMAP-Rule" id="MF_00165"/>
    </source>
</evidence>
<evidence type="ECO:0000256" key="8">
    <source>
        <dbReference type="ARBA" id="ARBA00022840"/>
    </source>
</evidence>
<comment type="function">
    <text evidence="11 12">Phosphorylation of dTMP to form dTDP in both de novo and salvage pathways of dTTP synthesis.</text>
</comment>
<feature type="domain" description="Thymidylate kinase-like" evidence="13">
    <location>
        <begin position="9"/>
        <end position="195"/>
    </location>
</feature>
<keyword evidence="8 12" id="KW-0067">ATP-binding</keyword>
<dbReference type="EC" id="2.7.4.9" evidence="2 12"/>
<comment type="caution">
    <text evidence="14">The sequence shown here is derived from an EMBL/GenBank/DDBJ whole genome shotgun (WGS) entry which is preliminary data.</text>
</comment>
<accession>A0A1G1L040</accession>
<evidence type="ECO:0000256" key="4">
    <source>
        <dbReference type="ARBA" id="ARBA00022679"/>
    </source>
</evidence>
<dbReference type="GO" id="GO:0005829">
    <property type="term" value="C:cytosol"/>
    <property type="evidence" value="ECO:0007669"/>
    <property type="project" value="TreeGrafter"/>
</dbReference>